<dbReference type="InterPro" id="IPR027417">
    <property type="entry name" value="P-loop_NTPase"/>
</dbReference>
<dbReference type="GO" id="GO:0008146">
    <property type="term" value="F:sulfotransferase activity"/>
    <property type="evidence" value="ECO:0007669"/>
    <property type="project" value="InterPro"/>
</dbReference>
<dbReference type="EMBL" id="BDQK01000006">
    <property type="protein sequence ID" value="GBF80254.1"/>
    <property type="molecule type" value="Genomic_DNA"/>
</dbReference>
<sequence length="208" mass="25006">MEIALSKFCGKNDIITPISREDEVIRKKLGYPGPQNYEVLLTTTDTRIFKKPQSIVFYNHISAREIKNWLNDEIWYEYFKFCFERNPYDRIISLYYHYISYLPEKDEKMTLSDFINSDLIFGLRKWGFDIYTIDKEIVVDQVYLYENLEQEIENIRLQLNLPEMLLLPKAKGQYRQDKKTSTTTLTKEEIKKISQLFEKEIQLFGYTI</sequence>
<evidence type="ECO:0000313" key="1">
    <source>
        <dbReference type="EMBL" id="GBF80254.1"/>
    </source>
</evidence>
<dbReference type="SUPFAM" id="SSF52540">
    <property type="entry name" value="P-loop containing nucleoside triphosphate hydrolases"/>
    <property type="match status" value="1"/>
</dbReference>
<dbReference type="InterPro" id="IPR005331">
    <property type="entry name" value="Sulfotransferase"/>
</dbReference>
<comment type="caution">
    <text evidence="1">The sequence shown here is derived from an EMBL/GenBank/DDBJ whole genome shotgun (WGS) entry which is preliminary data.</text>
</comment>
<accession>A0A401IGB1</accession>
<dbReference type="GO" id="GO:0016020">
    <property type="term" value="C:membrane"/>
    <property type="evidence" value="ECO:0007669"/>
    <property type="project" value="InterPro"/>
</dbReference>
<organism evidence="1 2">
    <name type="scientific">Aphanothece sacrum FPU1</name>
    <dbReference type="NCBI Taxonomy" id="1920663"/>
    <lineage>
        <taxon>Bacteria</taxon>
        <taxon>Bacillati</taxon>
        <taxon>Cyanobacteriota</taxon>
        <taxon>Cyanophyceae</taxon>
        <taxon>Oscillatoriophycideae</taxon>
        <taxon>Chroococcales</taxon>
        <taxon>Aphanothecaceae</taxon>
        <taxon>Aphanothece</taxon>
    </lineage>
</organism>
<dbReference type="Proteomes" id="UP000287247">
    <property type="component" value="Unassembled WGS sequence"/>
</dbReference>
<protein>
    <submittedName>
        <fullName evidence="1">Sulfotransferase</fullName>
    </submittedName>
</protein>
<keyword evidence="2" id="KW-1185">Reference proteome</keyword>
<dbReference type="Pfam" id="PF03567">
    <property type="entry name" value="Sulfotransfer_2"/>
    <property type="match status" value="1"/>
</dbReference>
<name>A0A401IGB1_APHSA</name>
<keyword evidence="1" id="KW-0808">Transferase</keyword>
<proteinExistence type="predicted"/>
<reference evidence="2" key="1">
    <citation type="submission" date="2017-05" db="EMBL/GenBank/DDBJ databases">
        <title>Physiological properties and genetic analysis related to exopolysaccharide production of fresh-water unicellular cyanobacterium Aphanothece sacrum, Suizenji Nori, that has been cultured as a food source in Japan.</title>
        <authorList>
            <person name="Kanesaki Y."/>
            <person name="Yoshikawa S."/>
            <person name="Ohki K."/>
        </authorList>
    </citation>
    <scope>NUCLEOTIDE SEQUENCE [LARGE SCALE GENOMIC DNA]</scope>
    <source>
        <strain evidence="2">FPU1</strain>
    </source>
</reference>
<gene>
    <name evidence="1" type="ORF">AsFPU1_1655</name>
</gene>
<dbReference type="AlphaFoldDB" id="A0A401IGB1"/>
<evidence type="ECO:0000313" key="2">
    <source>
        <dbReference type="Proteomes" id="UP000287247"/>
    </source>
</evidence>